<protein>
    <submittedName>
        <fullName evidence="10">PspC domain-containing protein</fullName>
    </submittedName>
</protein>
<evidence type="ECO:0000313" key="10">
    <source>
        <dbReference type="EMBL" id="HDR51823.1"/>
    </source>
</evidence>
<dbReference type="InterPro" id="IPR052027">
    <property type="entry name" value="PspC"/>
</dbReference>
<dbReference type="Pfam" id="PF22571">
    <property type="entry name" value="LiaI-LiaF-TM_PspC"/>
    <property type="match status" value="1"/>
</dbReference>
<dbReference type="InterPro" id="IPR054321">
    <property type="entry name" value="PspC-rel_TM"/>
</dbReference>
<feature type="transmembrane region" description="Helical" evidence="6">
    <location>
        <begin position="289"/>
        <end position="309"/>
    </location>
</feature>
<evidence type="ECO:0000256" key="2">
    <source>
        <dbReference type="ARBA" id="ARBA00022475"/>
    </source>
</evidence>
<dbReference type="PANTHER" id="PTHR33885:SF3">
    <property type="entry name" value="PHAGE SHOCK PROTEIN C"/>
    <property type="match status" value="1"/>
</dbReference>
<proteinExistence type="predicted"/>
<comment type="subcellular location">
    <subcellularLocation>
        <location evidence="1">Cell membrane</location>
        <topology evidence="1">Single-pass membrane protein</topology>
    </subcellularLocation>
</comment>
<evidence type="ECO:0000256" key="6">
    <source>
        <dbReference type="SAM" id="Phobius"/>
    </source>
</evidence>
<evidence type="ECO:0000256" key="1">
    <source>
        <dbReference type="ARBA" id="ARBA00004162"/>
    </source>
</evidence>
<dbReference type="PANTHER" id="PTHR33885">
    <property type="entry name" value="PHAGE SHOCK PROTEIN C"/>
    <property type="match status" value="1"/>
</dbReference>
<feature type="transmembrane region" description="Helical" evidence="6">
    <location>
        <begin position="321"/>
        <end position="341"/>
    </location>
</feature>
<keyword evidence="3 6" id="KW-0812">Transmembrane</keyword>
<keyword evidence="5 6" id="KW-0472">Membrane</keyword>
<keyword evidence="2" id="KW-1003">Cell membrane</keyword>
<dbReference type="InterPro" id="IPR007168">
    <property type="entry name" value="Phageshock_PspC_N"/>
</dbReference>
<evidence type="ECO:0000259" key="7">
    <source>
        <dbReference type="Pfam" id="PF04024"/>
    </source>
</evidence>
<dbReference type="EMBL" id="DSDK01000508">
    <property type="protein sequence ID" value="HDR51823.1"/>
    <property type="molecule type" value="Genomic_DNA"/>
</dbReference>
<feature type="transmembrane region" description="Helical" evidence="6">
    <location>
        <begin position="132"/>
        <end position="160"/>
    </location>
</feature>
<comment type="caution">
    <text evidence="10">The sequence shown here is derived from an EMBL/GenBank/DDBJ whole genome shotgun (WGS) entry which is preliminary data.</text>
</comment>
<feature type="domain" description="PspC-related ToastRack" evidence="9">
    <location>
        <begin position="404"/>
        <end position="520"/>
    </location>
</feature>
<reference evidence="10" key="1">
    <citation type="journal article" date="2020" name="mSystems">
        <title>Genome- and Community-Level Interaction Insights into Carbon Utilization and Element Cycling Functions of Hydrothermarchaeota in Hydrothermal Sediment.</title>
        <authorList>
            <person name="Zhou Z."/>
            <person name="Liu Y."/>
            <person name="Xu W."/>
            <person name="Pan J."/>
            <person name="Luo Z.H."/>
            <person name="Li M."/>
        </authorList>
    </citation>
    <scope>NUCLEOTIDE SEQUENCE [LARGE SCALE GENOMIC DNA]</scope>
    <source>
        <strain evidence="10">SpSt-1217</strain>
    </source>
</reference>
<evidence type="ECO:0000256" key="4">
    <source>
        <dbReference type="ARBA" id="ARBA00022989"/>
    </source>
</evidence>
<feature type="domain" description="PspC-related transmembrane region" evidence="8">
    <location>
        <begin position="207"/>
        <end position="349"/>
    </location>
</feature>
<dbReference type="Proteomes" id="UP000886047">
    <property type="component" value="Unassembled WGS sequence"/>
</dbReference>
<evidence type="ECO:0000259" key="9">
    <source>
        <dbReference type="Pfam" id="PF22744"/>
    </source>
</evidence>
<dbReference type="Pfam" id="PF22744">
    <property type="entry name" value="Toast-rack_PspC-Cterm"/>
    <property type="match status" value="1"/>
</dbReference>
<dbReference type="AlphaFoldDB" id="A0A831LLH6"/>
<dbReference type="InterPro" id="IPR054319">
    <property type="entry name" value="PspC-rel_ToastRack"/>
</dbReference>
<feature type="domain" description="Phage shock protein PspC N-terminal" evidence="7">
    <location>
        <begin position="104"/>
        <end position="163"/>
    </location>
</feature>
<organism evidence="10">
    <name type="scientific">Mariniphaga anaerophila</name>
    <dbReference type="NCBI Taxonomy" id="1484053"/>
    <lineage>
        <taxon>Bacteria</taxon>
        <taxon>Pseudomonadati</taxon>
        <taxon>Bacteroidota</taxon>
        <taxon>Bacteroidia</taxon>
        <taxon>Marinilabiliales</taxon>
        <taxon>Prolixibacteraceae</taxon>
        <taxon>Mariniphaga</taxon>
    </lineage>
</organism>
<dbReference type="Pfam" id="PF04024">
    <property type="entry name" value="PspC"/>
    <property type="match status" value="1"/>
</dbReference>
<evidence type="ECO:0000259" key="8">
    <source>
        <dbReference type="Pfam" id="PF22571"/>
    </source>
</evidence>
<sequence>MKKTFTINISGTVFHIEEDAYEVLQKYLVKLKNHFGNEEEGKEILADIEARIAEIFTEKSTGEKDVITLAWVEQVIETMGTPEDFVEEEGEEEEVYTGTTKRKRRLYRDPEHRVIGGVCGGLGAYFNMDPVILRIIFVVLLIVTSIVPALLAYLVLWIAVPKAVTTAQRLEMRGQEATVKNIEKSIRDEVKEVKESYKKFKESDTYAKGKKKVEGAGEVTYNVAKLLLKVAVIIIGVILILSGFFGLLGLISSLVIGHSFVQGWPMIWSPEINFPDFLNYLVEPGAVKLGIVTVGFLAGIPLLAMLYVGSKMVFRYKSNNTAIGLSMVGVWLLSLIALVIISTSQISNFKNQASVVESSTIDCDSCQTLYLKLAEDKYKGYAAQGWDLNKLKVMMVDGERVILGNPRLDVEKASGNSFVVTVKKSSRGRSREIARDHASDLVYKYQVQDSVLLLESYFFLEEGDKWRDQEVLITVKIPEGGTVFLDERMVDIIYDIDNVTNTLDVDMVDKYWEMKPDGLTLKQPKDSLEELPSQEN</sequence>
<name>A0A831LLH6_9BACT</name>
<feature type="transmembrane region" description="Helical" evidence="6">
    <location>
        <begin position="230"/>
        <end position="256"/>
    </location>
</feature>
<evidence type="ECO:0000256" key="5">
    <source>
        <dbReference type="ARBA" id="ARBA00023136"/>
    </source>
</evidence>
<evidence type="ECO:0000256" key="3">
    <source>
        <dbReference type="ARBA" id="ARBA00022692"/>
    </source>
</evidence>
<keyword evidence="4 6" id="KW-1133">Transmembrane helix</keyword>
<gene>
    <name evidence="10" type="ORF">ENN90_09455</name>
</gene>
<accession>A0A831LLH6</accession>
<dbReference type="GO" id="GO:0005886">
    <property type="term" value="C:plasma membrane"/>
    <property type="evidence" value="ECO:0007669"/>
    <property type="project" value="UniProtKB-SubCell"/>
</dbReference>